<dbReference type="InterPro" id="IPR036397">
    <property type="entry name" value="RNaseH_sf"/>
</dbReference>
<dbReference type="GO" id="GO:0003676">
    <property type="term" value="F:nucleic acid binding"/>
    <property type="evidence" value="ECO:0007669"/>
    <property type="project" value="InterPro"/>
</dbReference>
<gene>
    <name evidence="2" type="ORF">AVEN_145492_1</name>
</gene>
<evidence type="ECO:0000313" key="2">
    <source>
        <dbReference type="EMBL" id="GBO26391.1"/>
    </source>
</evidence>
<reference evidence="2 3" key="1">
    <citation type="journal article" date="2019" name="Sci. Rep.">
        <title>Orb-weaving spider Araneus ventricosus genome elucidates the spidroin gene catalogue.</title>
        <authorList>
            <person name="Kono N."/>
            <person name="Nakamura H."/>
            <person name="Ohtoshi R."/>
            <person name="Moran D.A.P."/>
            <person name="Shinohara A."/>
            <person name="Yoshida Y."/>
            <person name="Fujiwara M."/>
            <person name="Mori M."/>
            <person name="Tomita M."/>
            <person name="Arakawa K."/>
        </authorList>
    </citation>
    <scope>NUCLEOTIDE SEQUENCE [LARGE SCALE GENOMIC DNA]</scope>
</reference>
<sequence length="278" mass="31740">MSNPNDKLTNYLTTESINWKFIPPRSPNFGGLWESGVKSFKYHLKRAVGSVKLTFEEFLTLTAEIEGILNSRPIVPLSTDPHDYTALTPGHFLIGRPITSIAEPQLIEKSDNYLSRWQKITKLLQQVWKNWKRDYLNNLHLRNKWQFAKNNVSPNDMVILKDSDLPPYKWRLDRIQEIIKGSDGYVRVVIVKVSNGIVKRGTNHIRTISYHPQSNGLVERSHRHLKSSIIAHSQPNWSGTLPIVLLGIRSAIKPDINATCAELVYGTTLRLPSDILTL</sequence>
<dbReference type="InterPro" id="IPR012337">
    <property type="entry name" value="RNaseH-like_sf"/>
</dbReference>
<evidence type="ECO:0000313" key="3">
    <source>
        <dbReference type="Proteomes" id="UP000499080"/>
    </source>
</evidence>
<dbReference type="SUPFAM" id="SSF53098">
    <property type="entry name" value="Ribonuclease H-like"/>
    <property type="match status" value="1"/>
</dbReference>
<protein>
    <recommendedName>
        <fullName evidence="1">DUF5641 domain-containing protein</fullName>
    </recommendedName>
</protein>
<dbReference type="EMBL" id="BGPR01049409">
    <property type="protein sequence ID" value="GBO26391.1"/>
    <property type="molecule type" value="Genomic_DNA"/>
</dbReference>
<name>A0A4Y2VP26_ARAVE</name>
<accession>A0A4Y2VP26</accession>
<dbReference type="Pfam" id="PF18701">
    <property type="entry name" value="DUF5641"/>
    <property type="match status" value="1"/>
</dbReference>
<dbReference type="Gene3D" id="3.30.420.10">
    <property type="entry name" value="Ribonuclease H-like superfamily/Ribonuclease H"/>
    <property type="match status" value="2"/>
</dbReference>
<comment type="caution">
    <text evidence="2">The sequence shown here is derived from an EMBL/GenBank/DDBJ whole genome shotgun (WGS) entry which is preliminary data.</text>
</comment>
<dbReference type="AlphaFoldDB" id="A0A4Y2VP26"/>
<dbReference type="Proteomes" id="UP000499080">
    <property type="component" value="Unassembled WGS sequence"/>
</dbReference>
<organism evidence="2 3">
    <name type="scientific">Araneus ventricosus</name>
    <name type="common">Orbweaver spider</name>
    <name type="synonym">Epeira ventricosa</name>
    <dbReference type="NCBI Taxonomy" id="182803"/>
    <lineage>
        <taxon>Eukaryota</taxon>
        <taxon>Metazoa</taxon>
        <taxon>Ecdysozoa</taxon>
        <taxon>Arthropoda</taxon>
        <taxon>Chelicerata</taxon>
        <taxon>Arachnida</taxon>
        <taxon>Araneae</taxon>
        <taxon>Araneomorphae</taxon>
        <taxon>Entelegynae</taxon>
        <taxon>Araneoidea</taxon>
        <taxon>Araneidae</taxon>
        <taxon>Araneus</taxon>
    </lineage>
</organism>
<dbReference type="PANTHER" id="PTHR47331">
    <property type="entry name" value="PHD-TYPE DOMAIN-CONTAINING PROTEIN"/>
    <property type="match status" value="1"/>
</dbReference>
<evidence type="ECO:0000259" key="1">
    <source>
        <dbReference type="Pfam" id="PF18701"/>
    </source>
</evidence>
<dbReference type="OrthoDB" id="8046937at2759"/>
<keyword evidence="3" id="KW-1185">Reference proteome</keyword>
<proteinExistence type="predicted"/>
<feature type="domain" description="DUF5641" evidence="1">
    <location>
        <begin position="115"/>
        <end position="205"/>
    </location>
</feature>
<dbReference type="InterPro" id="IPR040676">
    <property type="entry name" value="DUF5641"/>
</dbReference>